<dbReference type="GO" id="GO:0005737">
    <property type="term" value="C:cytoplasm"/>
    <property type="evidence" value="ECO:0007669"/>
    <property type="project" value="TreeGrafter"/>
</dbReference>
<dbReference type="InterPro" id="IPR018094">
    <property type="entry name" value="Thymidylate_kinase"/>
</dbReference>
<feature type="domain" description="Thymidylate kinase-like" evidence="9">
    <location>
        <begin position="3"/>
        <end position="186"/>
    </location>
</feature>
<comment type="caution">
    <text evidence="8">Lacks conserved residue(s) required for the propagation of feature annotation.</text>
</comment>
<reference evidence="10 11" key="1">
    <citation type="journal article" date="2016" name="Nat. Commun.">
        <title>Thousands of microbial genomes shed light on interconnected biogeochemical processes in an aquifer system.</title>
        <authorList>
            <person name="Anantharaman K."/>
            <person name="Brown C.T."/>
            <person name="Hug L.A."/>
            <person name="Sharon I."/>
            <person name="Castelle C.J."/>
            <person name="Probst A.J."/>
            <person name="Thomas B.C."/>
            <person name="Singh A."/>
            <person name="Wilkins M.J."/>
            <person name="Karaoz U."/>
            <person name="Brodie E.L."/>
            <person name="Williams K.H."/>
            <person name="Hubbard S.S."/>
            <person name="Banfield J.F."/>
        </authorList>
    </citation>
    <scope>NUCLEOTIDE SEQUENCE [LARGE SCALE GENOMIC DNA]</scope>
</reference>
<comment type="caution">
    <text evidence="10">The sequence shown here is derived from an EMBL/GenBank/DDBJ whole genome shotgun (WGS) entry which is preliminary data.</text>
</comment>
<sequence length="199" mass="23183">MVFEGISGTGKETQAKLLAEFLQKKGEKPEIVYHPTPEMKNILKLWRQNNNEIFSEVFFFLADRFAMVKNKILPALKSGKTVISLRNPISSLVYQAENQFHLDLINYLYSTFDPLPDIVFWFDIKPEVAYQRIESRTKKTGEEKGKFEKLNLLKANSQKYIKILKEFKNVIRIDAEKSIDEIHQNIVDSLVTVWQKKGI</sequence>
<keyword evidence="6 8" id="KW-0067">ATP-binding</keyword>
<evidence type="ECO:0000256" key="7">
    <source>
        <dbReference type="ARBA" id="ARBA00048743"/>
    </source>
</evidence>
<name>A0A1F7GCC5_9BACT</name>
<dbReference type="HAMAP" id="MF_00165">
    <property type="entry name" value="Thymidylate_kinase"/>
    <property type="match status" value="1"/>
</dbReference>
<proteinExistence type="inferred from homology"/>
<evidence type="ECO:0000256" key="2">
    <source>
        <dbReference type="ARBA" id="ARBA00022679"/>
    </source>
</evidence>
<dbReference type="EC" id="2.7.4.9" evidence="8"/>
<dbReference type="Proteomes" id="UP000177208">
    <property type="component" value="Unassembled WGS sequence"/>
</dbReference>
<dbReference type="GO" id="GO:0006233">
    <property type="term" value="P:dTDP biosynthetic process"/>
    <property type="evidence" value="ECO:0007669"/>
    <property type="project" value="InterPro"/>
</dbReference>
<evidence type="ECO:0000259" key="9">
    <source>
        <dbReference type="Pfam" id="PF02223"/>
    </source>
</evidence>
<dbReference type="PANTHER" id="PTHR10344">
    <property type="entry name" value="THYMIDYLATE KINASE"/>
    <property type="match status" value="1"/>
</dbReference>
<evidence type="ECO:0000256" key="8">
    <source>
        <dbReference type="HAMAP-Rule" id="MF_00165"/>
    </source>
</evidence>
<dbReference type="Gene3D" id="3.40.50.300">
    <property type="entry name" value="P-loop containing nucleotide triphosphate hydrolases"/>
    <property type="match status" value="1"/>
</dbReference>
<protein>
    <recommendedName>
        <fullName evidence="8">Thymidylate kinase</fullName>
        <ecNumber evidence="8">2.7.4.9</ecNumber>
    </recommendedName>
    <alternativeName>
        <fullName evidence="8">dTMP kinase</fullName>
    </alternativeName>
</protein>
<keyword evidence="5 8" id="KW-0418">Kinase</keyword>
<dbReference type="InterPro" id="IPR027417">
    <property type="entry name" value="P-loop_NTPase"/>
</dbReference>
<dbReference type="InterPro" id="IPR039430">
    <property type="entry name" value="Thymidylate_kin-like_dom"/>
</dbReference>
<organism evidence="10 11">
    <name type="scientific">Candidatus Roizmanbacteria bacterium RIFCSPHIGHO2_01_FULL_39_12c</name>
    <dbReference type="NCBI Taxonomy" id="1802031"/>
    <lineage>
        <taxon>Bacteria</taxon>
        <taxon>Candidatus Roizmaniibacteriota</taxon>
    </lineage>
</organism>
<evidence type="ECO:0000256" key="1">
    <source>
        <dbReference type="ARBA" id="ARBA00009776"/>
    </source>
</evidence>
<gene>
    <name evidence="8" type="primary">tmk</name>
    <name evidence="10" type="ORF">A2774_05795</name>
</gene>
<keyword evidence="4 8" id="KW-0547">Nucleotide-binding</keyword>
<evidence type="ECO:0000256" key="6">
    <source>
        <dbReference type="ARBA" id="ARBA00022840"/>
    </source>
</evidence>
<evidence type="ECO:0000256" key="4">
    <source>
        <dbReference type="ARBA" id="ARBA00022741"/>
    </source>
</evidence>
<comment type="catalytic activity">
    <reaction evidence="7 8">
        <text>dTMP + ATP = dTDP + ADP</text>
        <dbReference type="Rhea" id="RHEA:13517"/>
        <dbReference type="ChEBI" id="CHEBI:30616"/>
        <dbReference type="ChEBI" id="CHEBI:58369"/>
        <dbReference type="ChEBI" id="CHEBI:63528"/>
        <dbReference type="ChEBI" id="CHEBI:456216"/>
        <dbReference type="EC" id="2.7.4.9"/>
    </reaction>
</comment>
<dbReference type="CDD" id="cd01672">
    <property type="entry name" value="TMPK"/>
    <property type="match status" value="1"/>
</dbReference>
<dbReference type="GO" id="GO:0004798">
    <property type="term" value="F:dTMP kinase activity"/>
    <property type="evidence" value="ECO:0007669"/>
    <property type="project" value="UniProtKB-UniRule"/>
</dbReference>
<dbReference type="PANTHER" id="PTHR10344:SF4">
    <property type="entry name" value="UMP-CMP KINASE 2, MITOCHONDRIAL"/>
    <property type="match status" value="1"/>
</dbReference>
<keyword evidence="2 8" id="KW-0808">Transferase</keyword>
<dbReference type="AlphaFoldDB" id="A0A1F7GCC5"/>
<keyword evidence="3 8" id="KW-0545">Nucleotide biosynthesis</keyword>
<dbReference type="GO" id="GO:0006235">
    <property type="term" value="P:dTTP biosynthetic process"/>
    <property type="evidence" value="ECO:0007669"/>
    <property type="project" value="UniProtKB-UniRule"/>
</dbReference>
<evidence type="ECO:0000256" key="5">
    <source>
        <dbReference type="ARBA" id="ARBA00022777"/>
    </source>
</evidence>
<dbReference type="NCBIfam" id="TIGR00041">
    <property type="entry name" value="DTMP_kinase"/>
    <property type="match status" value="1"/>
</dbReference>
<evidence type="ECO:0000313" key="11">
    <source>
        <dbReference type="Proteomes" id="UP000177208"/>
    </source>
</evidence>
<evidence type="ECO:0000256" key="3">
    <source>
        <dbReference type="ARBA" id="ARBA00022727"/>
    </source>
</evidence>
<evidence type="ECO:0000313" key="10">
    <source>
        <dbReference type="EMBL" id="OGK16556.1"/>
    </source>
</evidence>
<accession>A0A1F7GCC5</accession>
<dbReference type="GO" id="GO:0005524">
    <property type="term" value="F:ATP binding"/>
    <property type="evidence" value="ECO:0007669"/>
    <property type="project" value="UniProtKB-UniRule"/>
</dbReference>
<comment type="similarity">
    <text evidence="1 8">Belongs to the thymidylate kinase family.</text>
</comment>
<dbReference type="Pfam" id="PF02223">
    <property type="entry name" value="Thymidylate_kin"/>
    <property type="match status" value="1"/>
</dbReference>
<dbReference type="SUPFAM" id="SSF52540">
    <property type="entry name" value="P-loop containing nucleoside triphosphate hydrolases"/>
    <property type="match status" value="1"/>
</dbReference>
<dbReference type="GO" id="GO:0006227">
    <property type="term" value="P:dUDP biosynthetic process"/>
    <property type="evidence" value="ECO:0007669"/>
    <property type="project" value="TreeGrafter"/>
</dbReference>
<comment type="function">
    <text evidence="8">Phosphorylation of dTMP to form dTDP in both de novo and salvage pathways of dTTP synthesis.</text>
</comment>
<dbReference type="EMBL" id="MFZG01000022">
    <property type="protein sequence ID" value="OGK16556.1"/>
    <property type="molecule type" value="Genomic_DNA"/>
</dbReference>